<dbReference type="KEGG" id="xma:102222513"/>
<dbReference type="GeneID" id="102222513"/>
<dbReference type="Pfam" id="PF05624">
    <property type="entry name" value="LSR"/>
    <property type="match status" value="1"/>
</dbReference>
<dbReference type="PANTHER" id="PTHR15923">
    <property type="entry name" value="TRANSMEMBRANE AND IMMUNOGLOBULIN DOMAIN-CONTAINING PROTEIN"/>
    <property type="match status" value="1"/>
</dbReference>
<feature type="compositionally biased region" description="Low complexity" evidence="11">
    <location>
        <begin position="530"/>
        <end position="540"/>
    </location>
</feature>
<evidence type="ECO:0000256" key="5">
    <source>
        <dbReference type="ARBA" id="ARBA00022949"/>
    </source>
</evidence>
<keyword evidence="6" id="KW-1133">Transmembrane helix</keyword>
<dbReference type="STRING" id="8083.ENSXMAP00000011790"/>
<evidence type="ECO:0000256" key="1">
    <source>
        <dbReference type="ARBA" id="ARBA00004435"/>
    </source>
</evidence>
<evidence type="ECO:0000313" key="15">
    <source>
        <dbReference type="Proteomes" id="UP000002852"/>
    </source>
</evidence>
<feature type="signal peptide" evidence="12">
    <location>
        <begin position="1"/>
        <end position="20"/>
    </location>
</feature>
<dbReference type="SUPFAM" id="SSF48726">
    <property type="entry name" value="Immunoglobulin"/>
    <property type="match status" value="1"/>
</dbReference>
<keyword evidence="9" id="KW-0393">Immunoglobulin domain</keyword>
<evidence type="ECO:0000256" key="6">
    <source>
        <dbReference type="ARBA" id="ARBA00022989"/>
    </source>
</evidence>
<keyword evidence="4" id="KW-0812">Transmembrane</keyword>
<dbReference type="PROSITE" id="PS50835">
    <property type="entry name" value="IG_LIKE"/>
    <property type="match status" value="1"/>
</dbReference>
<feature type="compositionally biased region" description="Basic and acidic residues" evidence="11">
    <location>
        <begin position="555"/>
        <end position="582"/>
    </location>
</feature>
<feature type="chain" id="PRO_5017218288" evidence="12">
    <location>
        <begin position="21"/>
        <end position="627"/>
    </location>
</feature>
<evidence type="ECO:0000256" key="7">
    <source>
        <dbReference type="ARBA" id="ARBA00023136"/>
    </source>
</evidence>
<dbReference type="AlphaFoldDB" id="M4ABE6"/>
<evidence type="ECO:0000256" key="2">
    <source>
        <dbReference type="ARBA" id="ARBA00009491"/>
    </source>
</evidence>
<reference evidence="14" key="3">
    <citation type="submission" date="2025-08" db="UniProtKB">
        <authorList>
            <consortium name="Ensembl"/>
        </authorList>
    </citation>
    <scope>IDENTIFICATION</scope>
    <source>
        <strain evidence="14">JP 163 A</strain>
    </source>
</reference>
<keyword evidence="12" id="KW-0732">Signal</keyword>
<dbReference type="InterPro" id="IPR007110">
    <property type="entry name" value="Ig-like_dom"/>
</dbReference>
<dbReference type="GO" id="GO:0012505">
    <property type="term" value="C:endomembrane system"/>
    <property type="evidence" value="ECO:0007669"/>
    <property type="project" value="UniProtKB-SubCell"/>
</dbReference>
<dbReference type="Proteomes" id="UP000002852">
    <property type="component" value="Unassembled WGS sequence"/>
</dbReference>
<dbReference type="CTD" id="387597"/>
<dbReference type="InterPro" id="IPR003599">
    <property type="entry name" value="Ig_sub"/>
</dbReference>
<proteinExistence type="inferred from homology"/>
<evidence type="ECO:0000256" key="10">
    <source>
        <dbReference type="ARBA" id="ARBA00046288"/>
    </source>
</evidence>
<evidence type="ECO:0000256" key="11">
    <source>
        <dbReference type="SAM" id="MobiDB-lite"/>
    </source>
</evidence>
<comment type="subcellular location">
    <subcellularLocation>
        <location evidence="1">Cell junction</location>
        <location evidence="1">Tight junction</location>
    </subcellularLocation>
    <subcellularLocation>
        <location evidence="10">Endomembrane system</location>
        <topology evidence="10">Single-pass type I membrane protein</topology>
    </subcellularLocation>
</comment>
<name>M4ABE6_XIPMA</name>
<keyword evidence="15" id="KW-1185">Reference proteome</keyword>
<dbReference type="PANTHER" id="PTHR15923:SF0">
    <property type="entry name" value="IMMUNOGLOBULIN-LIKE DOMAIN-CONTAINING RECEPTOR 2"/>
    <property type="match status" value="1"/>
</dbReference>
<accession>M4ABE6</accession>
<dbReference type="eggNOG" id="ENOG502QSI2">
    <property type="taxonomic scope" value="Eukaryota"/>
</dbReference>
<dbReference type="SMART" id="SM00409">
    <property type="entry name" value="IG"/>
    <property type="match status" value="1"/>
</dbReference>
<dbReference type="InterPro" id="IPR013783">
    <property type="entry name" value="Ig-like_fold"/>
</dbReference>
<organism evidence="14 15">
    <name type="scientific">Xiphophorus maculatus</name>
    <name type="common">Southern platyfish</name>
    <name type="synonym">Platypoecilus maculatus</name>
    <dbReference type="NCBI Taxonomy" id="8083"/>
    <lineage>
        <taxon>Eukaryota</taxon>
        <taxon>Metazoa</taxon>
        <taxon>Chordata</taxon>
        <taxon>Craniata</taxon>
        <taxon>Vertebrata</taxon>
        <taxon>Euteleostomi</taxon>
        <taxon>Actinopterygii</taxon>
        <taxon>Neopterygii</taxon>
        <taxon>Teleostei</taxon>
        <taxon>Neoteleostei</taxon>
        <taxon>Acanthomorphata</taxon>
        <taxon>Ovalentaria</taxon>
        <taxon>Atherinomorphae</taxon>
        <taxon>Cyprinodontiformes</taxon>
        <taxon>Poeciliidae</taxon>
        <taxon>Poeciliinae</taxon>
        <taxon>Xiphophorus</taxon>
    </lineage>
</organism>
<feature type="compositionally biased region" description="Basic and acidic residues" evidence="11">
    <location>
        <begin position="431"/>
        <end position="452"/>
    </location>
</feature>
<keyword evidence="5" id="KW-0965">Cell junction</keyword>
<dbReference type="GO" id="GO:0031016">
    <property type="term" value="P:pancreas development"/>
    <property type="evidence" value="ECO:0007669"/>
    <property type="project" value="TreeGrafter"/>
</dbReference>
<feature type="region of interest" description="Disordered" evidence="11">
    <location>
        <begin position="358"/>
        <end position="391"/>
    </location>
</feature>
<dbReference type="OrthoDB" id="8943907at2759"/>
<reference evidence="15" key="2">
    <citation type="journal article" date="2013" name="Nat. Genet.">
        <title>The genome of the platyfish, Xiphophorus maculatus, provides insights into evolutionary adaptation and several complex traits.</title>
        <authorList>
            <person name="Schartl M."/>
            <person name="Walter R.B."/>
            <person name="Shen Y."/>
            <person name="Garcia T."/>
            <person name="Catchen J."/>
            <person name="Amores A."/>
            <person name="Braasch I."/>
            <person name="Chalopin D."/>
            <person name="Volff J.N."/>
            <person name="Lesch K.P."/>
            <person name="Bisazza A."/>
            <person name="Minx P."/>
            <person name="Hillier L."/>
            <person name="Wilson R.K."/>
            <person name="Fuerstenberg S."/>
            <person name="Boore J."/>
            <person name="Searle S."/>
            <person name="Postlethwait J.H."/>
            <person name="Warren W.C."/>
        </authorList>
    </citation>
    <scope>NUCLEOTIDE SEQUENCE [LARGE SCALE GENOMIC DNA]</scope>
    <source>
        <strain evidence="15">JP 163 A</strain>
    </source>
</reference>
<feature type="region of interest" description="Disordered" evidence="11">
    <location>
        <begin position="427"/>
        <end position="627"/>
    </location>
</feature>
<comment type="similarity">
    <text evidence="2">Belongs to the immunoglobulin superfamily. LISCH7 family.</text>
</comment>
<dbReference type="OMA" id="HERDIEM"/>
<evidence type="ECO:0000256" key="8">
    <source>
        <dbReference type="ARBA" id="ARBA00023157"/>
    </source>
</evidence>
<evidence type="ECO:0000256" key="12">
    <source>
        <dbReference type="SAM" id="SignalP"/>
    </source>
</evidence>
<evidence type="ECO:0000313" key="14">
    <source>
        <dbReference type="Ensembl" id="ENSXMAP00000011790.2"/>
    </source>
</evidence>
<reference evidence="15" key="1">
    <citation type="submission" date="2012-01" db="EMBL/GenBank/DDBJ databases">
        <authorList>
            <person name="Walter R."/>
            <person name="Schartl M."/>
            <person name="Warren W."/>
        </authorList>
    </citation>
    <scope>NUCLEOTIDE SEQUENCE [LARGE SCALE GENOMIC DNA]</scope>
    <source>
        <strain evidence="15">JP 163 A</strain>
    </source>
</reference>
<dbReference type="GeneTree" id="ENSGT00950000183058"/>
<dbReference type="HOGENOM" id="CLU_028969_1_0_1"/>
<protein>
    <submittedName>
        <fullName evidence="14">Immunoglobulin-like domain containing receptor 2</fullName>
    </submittedName>
</protein>
<dbReference type="GO" id="GO:0005923">
    <property type="term" value="C:bicellular tight junction"/>
    <property type="evidence" value="ECO:0007669"/>
    <property type="project" value="UniProtKB-SubCell"/>
</dbReference>
<dbReference type="InterPro" id="IPR036179">
    <property type="entry name" value="Ig-like_dom_sf"/>
</dbReference>
<keyword evidence="8" id="KW-1015">Disulfide bond</keyword>
<keyword evidence="7" id="KW-0472">Membrane</keyword>
<evidence type="ECO:0000259" key="13">
    <source>
        <dbReference type="PROSITE" id="PS50835"/>
    </source>
</evidence>
<dbReference type="InterPro" id="IPR051874">
    <property type="entry name" value="Ig-like_domain-LISCH7"/>
</dbReference>
<dbReference type="InParanoid" id="M4ABE6"/>
<dbReference type="RefSeq" id="XP_014323922.1">
    <property type="nucleotide sequence ID" value="XM_014468436.2"/>
</dbReference>
<reference evidence="14" key="4">
    <citation type="submission" date="2025-09" db="UniProtKB">
        <authorList>
            <consortium name="Ensembl"/>
        </authorList>
    </citation>
    <scope>IDENTIFICATION</scope>
    <source>
        <strain evidence="14">JP 163 A</strain>
    </source>
</reference>
<evidence type="ECO:0000256" key="4">
    <source>
        <dbReference type="ARBA" id="ARBA00022692"/>
    </source>
</evidence>
<dbReference type="InterPro" id="IPR008664">
    <property type="entry name" value="LISCH7"/>
</dbReference>
<dbReference type="GO" id="GO:0016020">
    <property type="term" value="C:membrane"/>
    <property type="evidence" value="ECO:0007669"/>
    <property type="project" value="TreeGrafter"/>
</dbReference>
<dbReference type="Gene3D" id="2.60.40.10">
    <property type="entry name" value="Immunoglobulins"/>
    <property type="match status" value="1"/>
</dbReference>
<evidence type="ECO:0000256" key="9">
    <source>
        <dbReference type="ARBA" id="ARBA00023319"/>
    </source>
</evidence>
<sequence length="627" mass="71052">MMNFYRLAVLLGASVCVCNGMHVTVRDKKQYAMLFQSVVLRCQYHTSSSKPPVVQWWYKSYCRDSTQASFSLPDSLGYKASELGATAQVECSDSSRTVRIVASKQESSVTLTEHYKDRDVTIINKADLRIGELQWGDSGVYFCKVIVADDLVGNDEDHMELLVLGRTGEQDDLLPEFDMEIMPEWAFVGSVALGSVLFLLLLGICWCQCCPHSCCCYVSCCCCPDTCCCPRHLYEAGKMAKSRQAAPVPAQVPVYPYYISSVPTVVPIAPSSQLDPKISSIASTENNLAGVRSGYRLTNSQDQDSMKVLYHIEKELAQFPTSRLASLKSSSMSELSSLHDGGNTDFRRNYQTVQMKALPPILDREEEVRAAPPAQSRRPRRNDCSLSDDELERRWNPRSEHLQRKTLSRRGRTGSLDELEEFAQCYSSHARRPEPPDRLHGRDYSPPRRFYREEDDTWARRSPSPLMHKRRDTWDSDRPSRPPLSKSYDDGFLTSVLERKARGREGDRSAGRADEDSDTPSKGSSRGKGSDSYYSRSPSYRPEEDDPLPPYSELEAERYRRADLTPDRYRTAEPPRSDRYRTVEAGSRPFSYTRPHQGMSQTLQGSREERDRSRNLSAALSRDSLVV</sequence>
<feature type="domain" description="Ig-like" evidence="13">
    <location>
        <begin position="36"/>
        <end position="145"/>
    </location>
</feature>
<keyword evidence="3" id="KW-0796">Tight junction</keyword>
<dbReference type="Ensembl" id="ENSXMAT00000011806.2">
    <property type="protein sequence ID" value="ENSXMAP00000011790.2"/>
    <property type="gene ID" value="ENSXMAG00000011776.2"/>
</dbReference>
<evidence type="ECO:0000256" key="3">
    <source>
        <dbReference type="ARBA" id="ARBA00022427"/>
    </source>
</evidence>
<feature type="compositionally biased region" description="Basic and acidic residues" evidence="11">
    <location>
        <begin position="497"/>
        <end position="514"/>
    </location>
</feature>